<dbReference type="EMBL" id="JAPCWZ010000010">
    <property type="protein sequence ID" value="KAK8849224.1"/>
    <property type="molecule type" value="Genomic_DNA"/>
</dbReference>
<keyword evidence="3" id="KW-1185">Reference proteome</keyword>
<protein>
    <recommendedName>
        <fullName evidence="4">CCHC-type domain-containing protein</fullName>
    </recommendedName>
</protein>
<accession>A0ABR2HNW2</accession>
<dbReference type="SUPFAM" id="SSF57756">
    <property type="entry name" value="Retrovirus zinc finger-like domains"/>
    <property type="match status" value="1"/>
</dbReference>
<sequence>MTADHQFEIFNKTGQLCQNSYTRINQNTIAVNHLLGPNGLRELADIMETWGMAMIIQEPKTIEKPKKGLNNISVRNNHPPQRPPRTIDNEIPNRQISICANCRQLDQTLAQCVSPISRSGDIPGCYRCNTLNHAVDDCKMEPLSDRERWQSEVRDHAGMPPLRSLEAGPRMLELELTPNRKPMTVEEVRQLPDQGYKGPHPRQSTNIPSAANNARGSCSALNLAPLVGAARTQPAARASADFSNTSAGILSMPTVTGAVRLETSGSLPQPQMVYKVFGKRTRSQAMDELFNDVPKNASRLP</sequence>
<dbReference type="Proteomes" id="UP001390339">
    <property type="component" value="Unassembled WGS sequence"/>
</dbReference>
<name>A0ABR2HNW2_9PEZI</name>
<gene>
    <name evidence="2" type="ORF">PGQ11_015704</name>
</gene>
<evidence type="ECO:0008006" key="4">
    <source>
        <dbReference type="Google" id="ProtNLM"/>
    </source>
</evidence>
<proteinExistence type="predicted"/>
<feature type="region of interest" description="Disordered" evidence="1">
    <location>
        <begin position="69"/>
        <end position="89"/>
    </location>
</feature>
<comment type="caution">
    <text evidence="2">The sequence shown here is derived from an EMBL/GenBank/DDBJ whole genome shotgun (WGS) entry which is preliminary data.</text>
</comment>
<dbReference type="InterPro" id="IPR036875">
    <property type="entry name" value="Znf_CCHC_sf"/>
</dbReference>
<feature type="compositionally biased region" description="Polar residues" evidence="1">
    <location>
        <begin position="70"/>
        <end position="79"/>
    </location>
</feature>
<evidence type="ECO:0000313" key="2">
    <source>
        <dbReference type="EMBL" id="KAK8849224.1"/>
    </source>
</evidence>
<evidence type="ECO:0000313" key="3">
    <source>
        <dbReference type="Proteomes" id="UP001390339"/>
    </source>
</evidence>
<organism evidence="2 3">
    <name type="scientific">Apiospora arundinis</name>
    <dbReference type="NCBI Taxonomy" id="335852"/>
    <lineage>
        <taxon>Eukaryota</taxon>
        <taxon>Fungi</taxon>
        <taxon>Dikarya</taxon>
        <taxon>Ascomycota</taxon>
        <taxon>Pezizomycotina</taxon>
        <taxon>Sordariomycetes</taxon>
        <taxon>Xylariomycetidae</taxon>
        <taxon>Amphisphaeriales</taxon>
        <taxon>Apiosporaceae</taxon>
        <taxon>Apiospora</taxon>
    </lineage>
</organism>
<reference evidence="2 3" key="1">
    <citation type="journal article" date="2024" name="IMA Fungus">
        <title>Apiospora arundinis, a panoply of carbohydrate-active enzymes and secondary metabolites.</title>
        <authorList>
            <person name="Sorensen T."/>
            <person name="Petersen C."/>
            <person name="Muurmann A.T."/>
            <person name="Christiansen J.V."/>
            <person name="Brundto M.L."/>
            <person name="Overgaard C.K."/>
            <person name="Boysen A.T."/>
            <person name="Wollenberg R.D."/>
            <person name="Larsen T.O."/>
            <person name="Sorensen J.L."/>
            <person name="Nielsen K.L."/>
            <person name="Sondergaard T.E."/>
        </authorList>
    </citation>
    <scope>NUCLEOTIDE SEQUENCE [LARGE SCALE GENOMIC DNA]</scope>
    <source>
        <strain evidence="2 3">AAU 773</strain>
    </source>
</reference>
<evidence type="ECO:0000256" key="1">
    <source>
        <dbReference type="SAM" id="MobiDB-lite"/>
    </source>
</evidence>